<evidence type="ECO:0000313" key="1">
    <source>
        <dbReference type="EMBL" id="KAG2433739.1"/>
    </source>
</evidence>
<sequence length="731" mass="76328">MPASAPRRITKLSVTVHTDGRAWKAELALSNLMQRFSALREVQLHGVSCIRLGVAQRQMLYRSLAEAAPQLQRLTLPDLACLEQLISVMRLEAEANADLNRSNTRQRGCSLHGACSSSGGRAGGAEEAAGQLAESLAVQRAIGHVQQLEVIQHIDWEGTDRPTVLPSTDVFCSLGYLGAVRCLRLEDCLLYAAVDEAELLQQEERVQDVVQSLYYGFLRSMLHNASRLRSLEWLQLRQCWLRQGPGKLCALNMNVAYGPAAELPTTARSPAGNARRQVVSLELEHGYLPSSPFTDPPLEVYVPLTPCHSLRGLTDFVAHVLVPGGVVGGGLRRLELPWLLLEGTRHDAPCWVDLQPLRALHGSCPELQIEVGALVALHPLQGTRVVAACGLPMQPAGLPWEWAGEAADAIVALGGPTAVIKQIHVGVSVACGSDGRDDPSLQNLVFMAPRGSRGGCSGGCGLGPPGSAGGQDGRQALPRTYEEAVHEALWRMLAVGAQAESAPATASPSAASGSGSGSPPPRQLLLLTGPAVALLVKTPSVLRVWLGQLAQHAAECASTPSFENYEALFSQPLPRTQLSPPSSYIQSYLPLPLKSGAAVLLTCGGAHGAARAVTAAARRLACGEAAGVVEVQPVASAAAAVSEASGSATLASLGFTDAAAALIDALVEVIQEAVDAAGGGCGCGCGTAGGDGEQPAGSGTGCDAGGGGGFQRQHLEWMQALQRLPHPTQLV</sequence>
<name>A0A835W1Q0_CHLIN</name>
<dbReference type="OrthoDB" id="550061at2759"/>
<proteinExistence type="predicted"/>
<comment type="caution">
    <text evidence="1">The sequence shown here is derived from an EMBL/GenBank/DDBJ whole genome shotgun (WGS) entry which is preliminary data.</text>
</comment>
<gene>
    <name evidence="1" type="ORF">HXX76_008102</name>
</gene>
<keyword evidence="2" id="KW-1185">Reference proteome</keyword>
<dbReference type="AlphaFoldDB" id="A0A835W1Q0"/>
<protein>
    <submittedName>
        <fullName evidence="1">Uncharacterized protein</fullName>
    </submittedName>
</protein>
<organism evidence="1 2">
    <name type="scientific">Chlamydomonas incerta</name>
    <dbReference type="NCBI Taxonomy" id="51695"/>
    <lineage>
        <taxon>Eukaryota</taxon>
        <taxon>Viridiplantae</taxon>
        <taxon>Chlorophyta</taxon>
        <taxon>core chlorophytes</taxon>
        <taxon>Chlorophyceae</taxon>
        <taxon>CS clade</taxon>
        <taxon>Chlamydomonadales</taxon>
        <taxon>Chlamydomonadaceae</taxon>
        <taxon>Chlamydomonas</taxon>
    </lineage>
</organism>
<dbReference type="EMBL" id="JAEHOC010000018">
    <property type="protein sequence ID" value="KAG2433739.1"/>
    <property type="molecule type" value="Genomic_DNA"/>
</dbReference>
<evidence type="ECO:0000313" key="2">
    <source>
        <dbReference type="Proteomes" id="UP000650467"/>
    </source>
</evidence>
<reference evidence="1" key="1">
    <citation type="journal article" date="2020" name="bioRxiv">
        <title>Comparative genomics of Chlamydomonas.</title>
        <authorList>
            <person name="Craig R.J."/>
            <person name="Hasan A.R."/>
            <person name="Ness R.W."/>
            <person name="Keightley P.D."/>
        </authorList>
    </citation>
    <scope>NUCLEOTIDE SEQUENCE</scope>
    <source>
        <strain evidence="1">SAG 7.73</strain>
    </source>
</reference>
<accession>A0A835W1Q0</accession>
<dbReference type="Proteomes" id="UP000650467">
    <property type="component" value="Unassembled WGS sequence"/>
</dbReference>